<dbReference type="Gramene" id="TraesNOR4A03G02172780.1">
    <property type="protein sequence ID" value="TraesNOR4A03G02172780.1.CDS1"/>
    <property type="gene ID" value="TraesNOR4A03G02172780"/>
</dbReference>
<dbReference type="Gramene" id="TraesCS4A02G310900.1">
    <property type="protein sequence ID" value="TraesCS4A02G310900.1.cds1"/>
    <property type="gene ID" value="TraesCS4A02G310900"/>
</dbReference>
<gene>
    <name evidence="2" type="primary">LOC123087422</name>
</gene>
<dbReference type="Gramene" id="TraesLAC4A03G02099450.1">
    <property type="protein sequence ID" value="TraesLAC4A03G02099450.1.CDS1"/>
    <property type="gene ID" value="TraesLAC4A03G02099450"/>
</dbReference>
<dbReference type="Proteomes" id="UP000019116">
    <property type="component" value="Chromosome 4A"/>
</dbReference>
<reference evidence="2" key="2">
    <citation type="submission" date="2018-10" db="UniProtKB">
        <authorList>
            <consortium name="EnsemblPlants"/>
        </authorList>
    </citation>
    <scope>IDENTIFICATION</scope>
</reference>
<dbReference type="PANTHER" id="PTHR34708:SF1">
    <property type="entry name" value="OS08G0126400 PROTEIN"/>
    <property type="match status" value="1"/>
</dbReference>
<sequence length="456" mass="50329">MPSFQGWIDLRPELLCRVADGLDDLRFYTSVRGTCTAWRGALAPPAPSLLVLLRDDATRRRHAAIVSLPAHRSFGLQAIPSGSSCPNASPPMRGSFEFMATYPIRSYLGCGGGWLALSVCLYDGQSLLTLFHPVTAAEILLPPLIYDTRLLSKIVFAPDPAREDFITATICDIDRLAYVTAGARRWAVLDRVRLATGDQLVDVIYHQIGQNGMVYCLTRFGNVYVLRLPERRRREPVIIEDQTSAEDLVTHNRRIIQMHNAGSDLNAPASVQPLLFSSVSSFTPLYVAVSDFTSAKNLVFCNGNLYQIRRNASCTVTLHLAGGSHRRIEEDEIFVLKYNPRRRPCWDAVADLGGYSVFVGRSNAVSMHAEGVPGLKGNCVYWIGGRGRDQGMVFDMGTGKSTPCLPPTAGVVPGPLQCTICWYFPRKVVNNCNTNELGVYGTRARVRAQRAQDMSQ</sequence>
<dbReference type="Gramene" id="TraesSYM4A03G02177990.1">
    <property type="protein sequence ID" value="TraesSYM4A03G02177990.1.CDS1"/>
    <property type="gene ID" value="TraesSYM4A03G02177990"/>
</dbReference>
<dbReference type="Gramene" id="TraesARI4A03G02188780.1">
    <property type="protein sequence ID" value="TraesARI4A03G02188780.1.CDS1"/>
    <property type="gene ID" value="TraesARI4A03G02188780"/>
</dbReference>
<dbReference type="STRING" id="4565.A0A3B6HZT2"/>
<organism evidence="2">
    <name type="scientific">Triticum aestivum</name>
    <name type="common">Wheat</name>
    <dbReference type="NCBI Taxonomy" id="4565"/>
    <lineage>
        <taxon>Eukaryota</taxon>
        <taxon>Viridiplantae</taxon>
        <taxon>Streptophyta</taxon>
        <taxon>Embryophyta</taxon>
        <taxon>Tracheophyta</taxon>
        <taxon>Spermatophyta</taxon>
        <taxon>Magnoliopsida</taxon>
        <taxon>Liliopsida</taxon>
        <taxon>Poales</taxon>
        <taxon>Poaceae</taxon>
        <taxon>BOP clade</taxon>
        <taxon>Pooideae</taxon>
        <taxon>Triticodae</taxon>
        <taxon>Triticeae</taxon>
        <taxon>Triticinae</taxon>
        <taxon>Triticum</taxon>
    </lineage>
</organism>
<dbReference type="Gramene" id="TraesJAG4A03G02151990.1">
    <property type="protein sequence ID" value="TraesJAG4A03G02151990.1.CDS1"/>
    <property type="gene ID" value="TraesJAG4A03G02151990"/>
</dbReference>
<dbReference type="Gramene" id="TraesMAC4A03G02149500.1">
    <property type="protein sequence ID" value="TraesMAC4A03G02149500.1.CDS1"/>
    <property type="gene ID" value="TraesMAC4A03G02149500"/>
</dbReference>
<evidence type="ECO:0000259" key="1">
    <source>
        <dbReference type="Pfam" id="PF03478"/>
    </source>
</evidence>
<dbReference type="RefSeq" id="XP_044365361.1">
    <property type="nucleotide sequence ID" value="XM_044509426.1"/>
</dbReference>
<keyword evidence="3" id="KW-1185">Reference proteome</keyword>
<dbReference type="AlphaFoldDB" id="A0A3B6HZT2"/>
<proteinExistence type="predicted"/>
<protein>
    <recommendedName>
        <fullName evidence="1">KIB1-4 beta-propeller domain-containing protein</fullName>
    </recommendedName>
</protein>
<dbReference type="Gramene" id="TraesCAD_scaffold_065351_01G000400.1">
    <property type="protein sequence ID" value="TraesCAD_scaffold_065351_01G000400.1"/>
    <property type="gene ID" value="TraesCAD_scaffold_065351_01G000400"/>
</dbReference>
<dbReference type="Pfam" id="PF03478">
    <property type="entry name" value="Beta-prop_KIB1-4"/>
    <property type="match status" value="1"/>
</dbReference>
<evidence type="ECO:0000313" key="3">
    <source>
        <dbReference type="Proteomes" id="UP000019116"/>
    </source>
</evidence>
<dbReference type="Gramene" id="TraesRN4A0100800700.1">
    <property type="protein sequence ID" value="TraesRN4A0100800700.1"/>
    <property type="gene ID" value="TraesRN4A0100800700"/>
</dbReference>
<dbReference type="OrthoDB" id="614873at2759"/>
<evidence type="ECO:0000313" key="2">
    <source>
        <dbReference type="EnsemblPlants" id="TraesCS4A02G310900.1.cds1"/>
    </source>
</evidence>
<dbReference type="InterPro" id="IPR005174">
    <property type="entry name" value="KIB1-4_b-propeller"/>
</dbReference>
<accession>A0A3B6HZT2</accession>
<dbReference type="Gramene" id="TraesCS4A03G0779000.1">
    <property type="protein sequence ID" value="TraesCS4A03G0779000.1.CDS1"/>
    <property type="gene ID" value="TraesCS4A03G0779000"/>
</dbReference>
<dbReference type="KEGG" id="taes:123087422"/>
<dbReference type="Gramene" id="TraesCLE_scaffold_045341_01G000400.1">
    <property type="protein sequence ID" value="TraesCLE_scaffold_045341_01G000400.1"/>
    <property type="gene ID" value="TraesCLE_scaffold_045341_01G000400"/>
</dbReference>
<dbReference type="PaxDb" id="4565-Traes_4AL_A58C48417.1"/>
<reference evidence="2" key="1">
    <citation type="submission" date="2018-08" db="EMBL/GenBank/DDBJ databases">
        <authorList>
            <person name="Rossello M."/>
        </authorList>
    </citation>
    <scope>NUCLEOTIDE SEQUENCE [LARGE SCALE GENOMIC DNA]</scope>
    <source>
        <strain evidence="2">cv. Chinese Spring</strain>
    </source>
</reference>
<name>A0A3B6HZT2_WHEAT</name>
<dbReference type="PANTHER" id="PTHR34708">
    <property type="entry name" value="OS07G0440000 PROTEIN"/>
    <property type="match status" value="1"/>
</dbReference>
<dbReference type="Gramene" id="TraesWEE_scaffold_003125_01G000800.1">
    <property type="protein sequence ID" value="TraesWEE_scaffold_003125_01G000800.1"/>
    <property type="gene ID" value="TraesWEE_scaffold_003125_01G000800"/>
</dbReference>
<dbReference type="Gramene" id="TraesLDM4A03G02149800.1">
    <property type="protein sequence ID" value="TraesLDM4A03G02149800.1.CDS1"/>
    <property type="gene ID" value="TraesLDM4A03G02149800"/>
</dbReference>
<dbReference type="Gramene" id="TraesSTA4A03G02147490.1">
    <property type="protein sequence ID" value="TraesSTA4A03G02147490.1.CDS1"/>
    <property type="gene ID" value="TraesSTA4A03G02147490"/>
</dbReference>
<dbReference type="GeneID" id="123087422"/>
<feature type="domain" description="KIB1-4 beta-propeller" evidence="1">
    <location>
        <begin position="104"/>
        <end position="389"/>
    </location>
</feature>
<dbReference type="EnsemblPlants" id="TraesCS4A02G310900.1">
    <property type="protein sequence ID" value="TraesCS4A02G310900.1.cds1"/>
    <property type="gene ID" value="TraesCS4A02G310900"/>
</dbReference>